<dbReference type="InterPro" id="IPR024402">
    <property type="entry name" value="DUF2726"/>
</dbReference>
<name>A0A4R0XIK1_9MOLU</name>
<feature type="domain" description="DUF2726" evidence="1">
    <location>
        <begin position="39"/>
        <end position="147"/>
    </location>
</feature>
<reference evidence="2 3" key="1">
    <citation type="submission" date="2018-02" db="EMBL/GenBank/DDBJ databases">
        <title>Mycoplasma marinum and Mycoplasma todarodis sp. nov., moderately halophilic and psychrotolerant mycoplasmas isolated from cephalopods.</title>
        <authorList>
            <person name="Viver T."/>
        </authorList>
    </citation>
    <scope>NUCLEOTIDE SEQUENCE [LARGE SCALE GENOMIC DNA]</scope>
    <source>
        <strain evidence="2 3">PE</strain>
    </source>
</reference>
<comment type="caution">
    <text evidence="2">The sequence shown here is derived from an EMBL/GenBank/DDBJ whole genome shotgun (WGS) entry which is preliminary data.</text>
</comment>
<accession>A0A4R0XIK1</accession>
<keyword evidence="3" id="KW-1185">Reference proteome</keyword>
<gene>
    <name evidence="2" type="ORF">C4B24_05090</name>
</gene>
<protein>
    <recommendedName>
        <fullName evidence="1">DUF2726 domain-containing protein</fullName>
    </recommendedName>
</protein>
<evidence type="ECO:0000313" key="3">
    <source>
        <dbReference type="Proteomes" id="UP000294192"/>
    </source>
</evidence>
<dbReference type="RefSeq" id="WP_210725210.1">
    <property type="nucleotide sequence ID" value="NZ_PSZO01000114.1"/>
</dbReference>
<evidence type="ECO:0000313" key="2">
    <source>
        <dbReference type="EMBL" id="TCG10244.1"/>
    </source>
</evidence>
<proteinExistence type="predicted"/>
<evidence type="ECO:0000259" key="1">
    <source>
        <dbReference type="Pfam" id="PF10881"/>
    </source>
</evidence>
<dbReference type="EMBL" id="PSZO01000114">
    <property type="protein sequence ID" value="TCG10244.1"/>
    <property type="molecule type" value="Genomic_DNA"/>
</dbReference>
<dbReference type="Pfam" id="PF10881">
    <property type="entry name" value="DUF2726"/>
    <property type="match status" value="1"/>
</dbReference>
<feature type="non-terminal residue" evidence="2">
    <location>
        <position position="1"/>
    </location>
</feature>
<organism evidence="2 3">
    <name type="scientific">Mycoplasma marinum</name>
    <dbReference type="NCBI Taxonomy" id="1937190"/>
    <lineage>
        <taxon>Bacteria</taxon>
        <taxon>Bacillati</taxon>
        <taxon>Mycoplasmatota</taxon>
        <taxon>Mollicutes</taxon>
        <taxon>Mycoplasmataceae</taxon>
        <taxon>Mycoplasma</taxon>
    </lineage>
</organism>
<dbReference type="AlphaFoldDB" id="A0A4R0XIK1"/>
<dbReference type="Proteomes" id="UP000294192">
    <property type="component" value="Unassembled WGS sequence"/>
</dbReference>
<sequence>NNQGVISLIIDDQKIIYKNTEKLNLNGRYPEEILLKETKKIMSSRESFWFRKMKREVVGNSNENQLSILSGISFSTLLKQEYISNKKHADFTFAKRTLNTESNKYEFNYTFLLELDDNTHNTSLRKRLDDKKNSLCKDNGITLLRVKI</sequence>